<protein>
    <recommendedName>
        <fullName evidence="2">DNA methylase adenine-specific domain-containing protein</fullName>
    </recommendedName>
</protein>
<dbReference type="Gene3D" id="3.40.50.150">
    <property type="entry name" value="Vaccinia Virus protein VP39"/>
    <property type="match status" value="1"/>
</dbReference>
<dbReference type="EMBL" id="LDOU01000006">
    <property type="protein sequence ID" value="KLV10216.1"/>
    <property type="molecule type" value="Genomic_DNA"/>
</dbReference>
<evidence type="ECO:0000313" key="3">
    <source>
        <dbReference type="EMBL" id="KLV10216.1"/>
    </source>
</evidence>
<dbReference type="AlphaFoldDB" id="A0A0J1HF26"/>
<evidence type="ECO:0000313" key="4">
    <source>
        <dbReference type="Proteomes" id="UP000035909"/>
    </source>
</evidence>
<dbReference type="Proteomes" id="UP000035909">
    <property type="component" value="Unassembled WGS sequence"/>
</dbReference>
<dbReference type="GO" id="GO:0008170">
    <property type="term" value="F:N-methyltransferase activity"/>
    <property type="evidence" value="ECO:0007669"/>
    <property type="project" value="InterPro"/>
</dbReference>
<dbReference type="STRING" id="320778.ABT57_06480"/>
<dbReference type="RefSeq" id="WP_047884379.1">
    <property type="nucleotide sequence ID" value="NZ_LDOU01000006.1"/>
</dbReference>
<sequence length="235" mass="26121">MYSVIQAQSVAEKISRLMFDIRLSQSNAFEDWVKAMLNGFIGGDNCRDHLSWGDHEVTKAVEAEKLFFGFVESYPGIDLLGRVMCELNLAGHSKNLGAFYTPYSVSKAIAQMQFHDLKLDNYPDGFSVLEPCVGAGSMALAVVETLFEKYGQAGLDKLRLTINDIDRCAVYCATIQRLKTVEVLSPTKSLREIIVYCGNALTVEHELLYHITAVPIRSTTEELNAFVEMPSFACA</sequence>
<feature type="domain" description="DNA methylase adenine-specific" evidence="2">
    <location>
        <begin position="92"/>
        <end position="152"/>
    </location>
</feature>
<name>A0A0J1HF26_9GAMM</name>
<comment type="caution">
    <text evidence="3">The sequence shown here is derived from an EMBL/GenBank/DDBJ whole genome shotgun (WGS) entry which is preliminary data.</text>
</comment>
<evidence type="ECO:0000256" key="1">
    <source>
        <dbReference type="ARBA" id="ARBA00006594"/>
    </source>
</evidence>
<comment type="similarity">
    <text evidence="1">Belongs to the N(4)/N(6)-methyltransferase family.</text>
</comment>
<dbReference type="OrthoDB" id="9784823at2"/>
<dbReference type="InterPro" id="IPR029063">
    <property type="entry name" value="SAM-dependent_MTases_sf"/>
</dbReference>
<organism evidence="3 4">
    <name type="scientific">Photobacterium ganghwense</name>
    <dbReference type="NCBI Taxonomy" id="320778"/>
    <lineage>
        <taxon>Bacteria</taxon>
        <taxon>Pseudomonadati</taxon>
        <taxon>Pseudomonadota</taxon>
        <taxon>Gammaproteobacteria</taxon>
        <taxon>Vibrionales</taxon>
        <taxon>Vibrionaceae</taxon>
        <taxon>Photobacterium</taxon>
    </lineage>
</organism>
<proteinExistence type="inferred from homology"/>
<dbReference type="PATRIC" id="fig|320778.3.peg.1394"/>
<accession>A0A0J1HF26</accession>
<dbReference type="PRINTS" id="PR00507">
    <property type="entry name" value="N12N6MTFRASE"/>
</dbReference>
<keyword evidence="4" id="KW-1185">Reference proteome</keyword>
<dbReference type="SUPFAM" id="SSF53335">
    <property type="entry name" value="S-adenosyl-L-methionine-dependent methyltransferases"/>
    <property type="match status" value="1"/>
</dbReference>
<evidence type="ECO:0000259" key="2">
    <source>
        <dbReference type="Pfam" id="PF02384"/>
    </source>
</evidence>
<dbReference type="GO" id="GO:0003677">
    <property type="term" value="F:DNA binding"/>
    <property type="evidence" value="ECO:0007669"/>
    <property type="project" value="InterPro"/>
</dbReference>
<dbReference type="Pfam" id="PF02384">
    <property type="entry name" value="N6_Mtase"/>
    <property type="match status" value="1"/>
</dbReference>
<gene>
    <name evidence="3" type="ORF">ABT57_06480</name>
</gene>
<dbReference type="InterPro" id="IPR003356">
    <property type="entry name" value="DNA_methylase_A-5"/>
</dbReference>
<reference evidence="3 4" key="1">
    <citation type="submission" date="2015-05" db="EMBL/GenBank/DDBJ databases">
        <title>Photobacterium galathea sp. nov.</title>
        <authorList>
            <person name="Machado H."/>
            <person name="Gram L."/>
        </authorList>
    </citation>
    <scope>NUCLEOTIDE SEQUENCE [LARGE SCALE GENOMIC DNA]</scope>
    <source>
        <strain evidence="3 4">DSM 22954</strain>
    </source>
</reference>